<keyword evidence="9 10" id="KW-0472">Membrane</keyword>
<dbReference type="AlphaFoldDB" id="A0A9P7B9A5"/>
<evidence type="ECO:0000256" key="5">
    <source>
        <dbReference type="ARBA" id="ARBA00022792"/>
    </source>
</evidence>
<comment type="caution">
    <text evidence="11">The sequence shown here is derived from an EMBL/GenBank/DDBJ whole genome shotgun (WGS) entry which is preliminary data.</text>
</comment>
<dbReference type="GO" id="GO:0045277">
    <property type="term" value="C:respiratory chain complex IV"/>
    <property type="evidence" value="ECO:0007669"/>
    <property type="project" value="UniProtKB-UniRule"/>
</dbReference>
<comment type="subcellular location">
    <subcellularLocation>
        <location evidence="1 10">Mitochondrion inner membrane</location>
        <topology evidence="1 10">Single-pass membrane protein</topology>
    </subcellularLocation>
</comment>
<evidence type="ECO:0000256" key="10">
    <source>
        <dbReference type="RuleBase" id="RU368123"/>
    </source>
</evidence>
<dbReference type="InterPro" id="IPR036636">
    <property type="entry name" value="COX7C/Cox8_sf"/>
</dbReference>
<sequence length="77" mass="8685">MLIQSIPSAVVRRAQASRLRLAQRRHYHVENRVNQNFPFRYEGEAKTRFTVGFAAFVAAGFSVPFLASAFQLKKAAS</sequence>
<dbReference type="GO" id="GO:0005743">
    <property type="term" value="C:mitochondrial inner membrane"/>
    <property type="evidence" value="ECO:0007669"/>
    <property type="project" value="UniProtKB-SubCell"/>
</dbReference>
<keyword evidence="7 10" id="KW-1133">Transmembrane helix</keyword>
<comment type="similarity">
    <text evidence="3 10">Belongs to the cytochrome c oxidase VIIc family.</text>
</comment>
<evidence type="ECO:0000313" key="11">
    <source>
        <dbReference type="EMBL" id="KAG0665223.1"/>
    </source>
</evidence>
<proteinExistence type="inferred from homology"/>
<comment type="function">
    <text evidence="10">Component of the cytochrome c oxidase, the last enzyme in the mitochondrial electron transport chain which drives oxidative phosphorylation. The respiratory chain contains 3 multisubunit complexes succinate dehydrogenase (complex II, CII), ubiquinol-cytochrome c oxidoreductase (cytochrome b-c1 complex, complex III, CIII) and cytochrome c oxidase (complex IV, CIV), that cooperate to transfer electrons derived from NADH and succinate to molecular oxygen, creating an electrochemical gradient over the inner membrane that drives transmembrane transport and the ATP synthase. Cytochrome c oxidase is the component of the respiratory chain that catalyzes the reduction of oxygen to water. Electrons originating from reduced cytochrome c in the intermembrane space (IMS) are transferred via the dinuclear copper A center (CU(A)) of subunit 2 and heme A of subunit 1 to the active site in subunit 1, a binuclear center (BNC) formed by heme A3 and copper B (CU(B)). The BNC reduces molecular oxygen to 2 water molecules using 4 electrons from cytochrome c in the IMS and 4 protons from the mitochondrial matrix.</text>
</comment>
<evidence type="ECO:0000256" key="2">
    <source>
        <dbReference type="ARBA" id="ARBA00004673"/>
    </source>
</evidence>
<feature type="transmembrane region" description="Helical" evidence="10">
    <location>
        <begin position="49"/>
        <end position="70"/>
    </location>
</feature>
<gene>
    <name evidence="11" type="ORF">C6P46_000322</name>
</gene>
<evidence type="ECO:0000256" key="6">
    <source>
        <dbReference type="ARBA" id="ARBA00022946"/>
    </source>
</evidence>
<protein>
    <recommendedName>
        <fullName evidence="10">Cytochrome c oxidase subunit 8, mitochondrial</fullName>
    </recommendedName>
    <alternativeName>
        <fullName evidence="10">Cytochrome c oxidase polypeptide VIII</fullName>
    </alternativeName>
</protein>
<dbReference type="GO" id="GO:0006123">
    <property type="term" value="P:mitochondrial electron transport, cytochrome c to oxygen"/>
    <property type="evidence" value="ECO:0007669"/>
    <property type="project" value="UniProtKB-UniRule"/>
</dbReference>
<evidence type="ECO:0000256" key="4">
    <source>
        <dbReference type="ARBA" id="ARBA00022692"/>
    </source>
</evidence>
<keyword evidence="6 10" id="KW-0809">Transit peptide</keyword>
<evidence type="ECO:0000256" key="1">
    <source>
        <dbReference type="ARBA" id="ARBA00004434"/>
    </source>
</evidence>
<dbReference type="EMBL" id="PUHQ01000010">
    <property type="protein sequence ID" value="KAG0665223.1"/>
    <property type="molecule type" value="Genomic_DNA"/>
</dbReference>
<comment type="subunit">
    <text evidence="10">Component of the cytochrome c oxidase (complex IV, CIV), a multisubunit enzyme composed of a catalytic core of 3 subunits and several supernumerary subunits. The complex exists as a monomer or a dimer and forms supercomplexes (SCs) in the inner mitochondrial membrane with ubiquinol-cytochrome c oxidoreductase (cytochrome b-c1 complex, complex III, CIII).</text>
</comment>
<keyword evidence="4 10" id="KW-0812">Transmembrane</keyword>
<evidence type="ECO:0000256" key="9">
    <source>
        <dbReference type="ARBA" id="ARBA00023136"/>
    </source>
</evidence>
<reference evidence="11 12" key="1">
    <citation type="submission" date="2020-11" db="EMBL/GenBank/DDBJ databases">
        <title>Kefir isolates.</title>
        <authorList>
            <person name="Marcisauskas S."/>
            <person name="Kim Y."/>
            <person name="Blasche S."/>
        </authorList>
    </citation>
    <scope>NUCLEOTIDE SEQUENCE [LARGE SCALE GENOMIC DNA]</scope>
    <source>
        <strain evidence="11 12">KR</strain>
    </source>
</reference>
<accession>A0A9P7B9A5</accession>
<dbReference type="Gene3D" id="4.10.49.10">
    <property type="entry name" value="Cytochrome c oxidase subunit VIIc"/>
    <property type="match status" value="1"/>
</dbReference>
<name>A0A9P7B9A5_RHOMI</name>
<dbReference type="Proteomes" id="UP000777482">
    <property type="component" value="Unassembled WGS sequence"/>
</dbReference>
<dbReference type="PANTHER" id="PTHR13313:SF0">
    <property type="entry name" value="CYTOCHROME C OXIDASE SUBUNIT 7C, MITOCHONDRIAL"/>
    <property type="match status" value="1"/>
</dbReference>
<evidence type="ECO:0000313" key="12">
    <source>
        <dbReference type="Proteomes" id="UP000777482"/>
    </source>
</evidence>
<keyword evidence="12" id="KW-1185">Reference proteome</keyword>
<organism evidence="11 12">
    <name type="scientific">Rhodotorula mucilaginosa</name>
    <name type="common">Yeast</name>
    <name type="synonym">Rhodotorula rubra</name>
    <dbReference type="NCBI Taxonomy" id="5537"/>
    <lineage>
        <taxon>Eukaryota</taxon>
        <taxon>Fungi</taxon>
        <taxon>Dikarya</taxon>
        <taxon>Basidiomycota</taxon>
        <taxon>Pucciniomycotina</taxon>
        <taxon>Microbotryomycetes</taxon>
        <taxon>Sporidiobolales</taxon>
        <taxon>Sporidiobolaceae</taxon>
        <taxon>Rhodotorula</taxon>
    </lineage>
</organism>
<dbReference type="InterPro" id="IPR004202">
    <property type="entry name" value="COX7C/Cox8"/>
</dbReference>
<keyword evidence="5 10" id="KW-0999">Mitochondrion inner membrane</keyword>
<evidence type="ECO:0000256" key="3">
    <source>
        <dbReference type="ARBA" id="ARBA00010514"/>
    </source>
</evidence>
<comment type="pathway">
    <text evidence="2 10">Energy metabolism; oxidative phosphorylation.</text>
</comment>
<keyword evidence="8 10" id="KW-0496">Mitochondrion</keyword>
<dbReference type="Pfam" id="PF02935">
    <property type="entry name" value="COX7C"/>
    <property type="match status" value="1"/>
</dbReference>
<evidence type="ECO:0000256" key="7">
    <source>
        <dbReference type="ARBA" id="ARBA00022989"/>
    </source>
</evidence>
<evidence type="ECO:0000256" key="8">
    <source>
        <dbReference type="ARBA" id="ARBA00023128"/>
    </source>
</evidence>
<dbReference type="PANTHER" id="PTHR13313">
    <property type="entry name" value="CYTOCHROME C OXIDASE SUBUNIT VIIC"/>
    <property type="match status" value="1"/>
</dbReference>
<dbReference type="SUPFAM" id="SSF81427">
    <property type="entry name" value="Mitochondrial cytochrome c oxidase subunit VIIc (aka VIIIa)"/>
    <property type="match status" value="1"/>
</dbReference>